<comment type="similarity">
    <text evidence="3">Belongs to the methyl-accepting chemotaxis (MCP) protein family.</text>
</comment>
<evidence type="ECO:0000256" key="5">
    <source>
        <dbReference type="SAM" id="Phobius"/>
    </source>
</evidence>
<evidence type="ECO:0000259" key="6">
    <source>
        <dbReference type="PROSITE" id="PS50111"/>
    </source>
</evidence>
<dbReference type="FunFam" id="1.10.287.950:FF:000001">
    <property type="entry name" value="Methyl-accepting chemotaxis sensory transducer"/>
    <property type="match status" value="1"/>
</dbReference>
<evidence type="ECO:0000259" key="7">
    <source>
        <dbReference type="PROSITE" id="PS50885"/>
    </source>
</evidence>
<feature type="transmembrane region" description="Helical" evidence="5">
    <location>
        <begin position="299"/>
        <end position="320"/>
    </location>
</feature>
<dbReference type="InterPro" id="IPR004089">
    <property type="entry name" value="MCPsignal_dom"/>
</dbReference>
<sequence>MSFLVGVISLIALVAVMAFGKSTKAVSETAFPLHESISSLSKLNLAYGKTILDLENSETLEELNLRLDSANDLYIELLAHIENAEALSRFVKNFSIENELDETLSLIEENKASAVNVTSLMEKNLSVRSSIQSGMSDLFLLSSELKLSITQMSQSAAAKDIYIANLLSTILNDFTNVEYIMITLLNQSVGEPIENNIDLLQSSTILLDANIEDMIYEVSELDFILSKKQDFLNRIQGEEGIINQFVDFRNSQSILSELVKDFSSRTNRVNLLATELLNVSNNNNLELQSKIKGQLTNSYILIVITAIVSVLVACTISLFIGKSIKIPLRETVEKLSLLAKGNYKQEMNNFFSGEFRSLVSSINTLISETHNFLSRLSISSSNLTNVADSNLSISSELKENLERQNKDIVEIVTALKQMDVSIKEVQEFTNNNHTLAKITKKDILGGQEKVKASVDTITLLEGKMNETSSLISKLEDSTQNIGGIVEVINEVASKTNLLALNAAIEAARAGEHGRGFAVVADEVRELAEQTTRSTNSIKTLIEELNTDSASVVSSMDTSQKQLNDSKNQIFKVYDAMEVSVQNISLITSTTAQTEEAVREQMVSTEESALNIKSISDSANLSLSKIESIKDSAEKITEQIDAINEVVALFDI</sequence>
<evidence type="ECO:0000256" key="3">
    <source>
        <dbReference type="ARBA" id="ARBA00029447"/>
    </source>
</evidence>
<comment type="subcellular location">
    <subcellularLocation>
        <location evidence="1">Membrane</location>
    </subcellularLocation>
</comment>
<keyword evidence="2 4" id="KW-0807">Transducer</keyword>
<keyword evidence="5" id="KW-1133">Transmembrane helix</keyword>
<dbReference type="InterPro" id="IPR004090">
    <property type="entry name" value="Chemotax_Me-accpt_rcpt"/>
</dbReference>
<dbReference type="Gene3D" id="1.10.287.950">
    <property type="entry name" value="Methyl-accepting chemotaxis protein"/>
    <property type="match status" value="1"/>
</dbReference>
<evidence type="ECO:0000313" key="8">
    <source>
        <dbReference type="EMBL" id="AMJ99574.1"/>
    </source>
</evidence>
<evidence type="ECO:0000256" key="4">
    <source>
        <dbReference type="PROSITE-ProRule" id="PRU00284"/>
    </source>
</evidence>
<evidence type="ECO:0000313" key="9">
    <source>
        <dbReference type="Proteomes" id="UP000063991"/>
    </source>
</evidence>
<proteinExistence type="inferred from homology"/>
<evidence type="ECO:0008006" key="10">
    <source>
        <dbReference type="Google" id="ProtNLM"/>
    </source>
</evidence>
<feature type="domain" description="Methyl-accepting transducer" evidence="6">
    <location>
        <begin position="379"/>
        <end position="615"/>
    </location>
</feature>
<accession>A0A126Q2R4</accession>
<gene>
    <name evidence="8" type="ORF">AVL55_16275</name>
</gene>
<dbReference type="PROSITE" id="PS50111">
    <property type="entry name" value="CHEMOTAXIS_TRANSDUC_2"/>
    <property type="match status" value="1"/>
</dbReference>
<dbReference type="Proteomes" id="UP000063991">
    <property type="component" value="Chromosome"/>
</dbReference>
<dbReference type="GO" id="GO:0016020">
    <property type="term" value="C:membrane"/>
    <property type="evidence" value="ECO:0007669"/>
    <property type="project" value="UniProtKB-SubCell"/>
</dbReference>
<dbReference type="Pfam" id="PF00015">
    <property type="entry name" value="MCPsignal"/>
    <property type="match status" value="1"/>
</dbReference>
<dbReference type="SMART" id="SM00283">
    <property type="entry name" value="MA"/>
    <property type="match status" value="1"/>
</dbReference>
<keyword evidence="5" id="KW-0472">Membrane</keyword>
<dbReference type="GO" id="GO:0006935">
    <property type="term" value="P:chemotaxis"/>
    <property type="evidence" value="ECO:0007669"/>
    <property type="project" value="InterPro"/>
</dbReference>
<evidence type="ECO:0000256" key="2">
    <source>
        <dbReference type="ARBA" id="ARBA00023224"/>
    </source>
</evidence>
<protein>
    <recommendedName>
        <fullName evidence="10">Methyl-accepting chemotaxis protein</fullName>
    </recommendedName>
</protein>
<dbReference type="PROSITE" id="PS50885">
    <property type="entry name" value="HAMP"/>
    <property type="match status" value="1"/>
</dbReference>
<keyword evidence="5" id="KW-0812">Transmembrane</keyword>
<dbReference type="PRINTS" id="PR00260">
    <property type="entry name" value="CHEMTRNSDUCR"/>
</dbReference>
<feature type="domain" description="HAMP" evidence="7">
    <location>
        <begin position="322"/>
        <end position="374"/>
    </location>
</feature>
<dbReference type="PANTHER" id="PTHR32089:SF112">
    <property type="entry name" value="LYSOZYME-LIKE PROTEIN-RELATED"/>
    <property type="match status" value="1"/>
</dbReference>
<name>A0A126Q2R4_ALTMA</name>
<dbReference type="GO" id="GO:0004888">
    <property type="term" value="F:transmembrane signaling receptor activity"/>
    <property type="evidence" value="ECO:0007669"/>
    <property type="project" value="InterPro"/>
</dbReference>
<reference evidence="8 9" key="1">
    <citation type="submission" date="2015-12" db="EMBL/GenBank/DDBJ databases">
        <authorList>
            <person name="Shamseldin A."/>
            <person name="Moawad H."/>
            <person name="Abd El-Rahim W.M."/>
            <person name="Sadowsky M.J."/>
        </authorList>
    </citation>
    <scope>NUCLEOTIDE SEQUENCE [LARGE SCALE GENOMIC DNA]</scope>
    <source>
        <strain evidence="8 9">D7</strain>
    </source>
</reference>
<dbReference type="SUPFAM" id="SSF58104">
    <property type="entry name" value="Methyl-accepting chemotaxis protein (MCP) signaling domain"/>
    <property type="match status" value="1"/>
</dbReference>
<organism evidence="8 9">
    <name type="scientific">Alteromonas macleodii</name>
    <name type="common">Pseudoalteromonas macleodii</name>
    <dbReference type="NCBI Taxonomy" id="28108"/>
    <lineage>
        <taxon>Bacteria</taxon>
        <taxon>Pseudomonadati</taxon>
        <taxon>Pseudomonadota</taxon>
        <taxon>Gammaproteobacteria</taxon>
        <taxon>Alteromonadales</taxon>
        <taxon>Alteromonadaceae</taxon>
        <taxon>Alteromonas/Salinimonas group</taxon>
        <taxon>Alteromonas</taxon>
    </lineage>
</organism>
<dbReference type="PANTHER" id="PTHR32089">
    <property type="entry name" value="METHYL-ACCEPTING CHEMOTAXIS PROTEIN MCPB"/>
    <property type="match status" value="1"/>
</dbReference>
<dbReference type="GO" id="GO:0007165">
    <property type="term" value="P:signal transduction"/>
    <property type="evidence" value="ECO:0007669"/>
    <property type="project" value="UniProtKB-KW"/>
</dbReference>
<dbReference type="EMBL" id="CP014323">
    <property type="protein sequence ID" value="AMJ99574.1"/>
    <property type="molecule type" value="Genomic_DNA"/>
</dbReference>
<dbReference type="InterPro" id="IPR003660">
    <property type="entry name" value="HAMP_dom"/>
</dbReference>
<evidence type="ECO:0000256" key="1">
    <source>
        <dbReference type="ARBA" id="ARBA00004370"/>
    </source>
</evidence>
<dbReference type="AlphaFoldDB" id="A0A126Q2R4"/>